<gene>
    <name evidence="2" type="ORF">DRJ04_01240</name>
</gene>
<accession>A0A662DGZ1</accession>
<name>A0A662DGZ1_UNCAE</name>
<evidence type="ECO:0000313" key="2">
    <source>
        <dbReference type="EMBL" id="RLE15050.1"/>
    </source>
</evidence>
<reference evidence="2 3" key="1">
    <citation type="submission" date="2018-06" db="EMBL/GenBank/DDBJ databases">
        <title>Extensive metabolic versatility and redundancy in microbially diverse, dynamic hydrothermal sediments.</title>
        <authorList>
            <person name="Dombrowski N."/>
            <person name="Teske A."/>
            <person name="Baker B.J."/>
        </authorList>
    </citation>
    <scope>NUCLEOTIDE SEQUENCE [LARGE SCALE GENOMIC DNA]</scope>
    <source>
        <strain evidence="2">B3_G15</strain>
    </source>
</reference>
<dbReference type="AlphaFoldDB" id="A0A662DGZ1"/>
<organism evidence="2 3">
    <name type="scientific">Aerophobetes bacterium</name>
    <dbReference type="NCBI Taxonomy" id="2030807"/>
    <lineage>
        <taxon>Bacteria</taxon>
        <taxon>Candidatus Aerophobota</taxon>
    </lineage>
</organism>
<dbReference type="Proteomes" id="UP000280417">
    <property type="component" value="Unassembled WGS sequence"/>
</dbReference>
<dbReference type="InterPro" id="IPR046272">
    <property type="entry name" value="DUF6305"/>
</dbReference>
<dbReference type="Pfam" id="PF19823">
    <property type="entry name" value="DUF6305"/>
    <property type="match status" value="1"/>
</dbReference>
<dbReference type="EMBL" id="QMQA01000019">
    <property type="protein sequence ID" value="RLE15050.1"/>
    <property type="molecule type" value="Genomic_DNA"/>
</dbReference>
<proteinExistence type="predicted"/>
<evidence type="ECO:0000259" key="1">
    <source>
        <dbReference type="Pfam" id="PF19823"/>
    </source>
</evidence>
<evidence type="ECO:0000313" key="3">
    <source>
        <dbReference type="Proteomes" id="UP000280417"/>
    </source>
</evidence>
<protein>
    <recommendedName>
        <fullName evidence="1">DUF6305 domain-containing protein</fullName>
    </recommendedName>
</protein>
<sequence length="197" mass="21135">MGLQGSYATEQTFEILPPTAQLPVAELPLVVTTCGQSPGALMIRIVCGSIGLQCEEADLLTAKDLKSKAEEGQAYKTLIITTGTSLKGMGAAGIDIDYEVSRIKAVIQEAKKEGILIIGAHIEGMKRRVDETDYASIGTVIPESNLIIVRADGNEDGYFTKLAKEHNIPLITVKETLHLANVFKKLFQTGEKASTSS</sequence>
<comment type="caution">
    <text evidence="2">The sequence shown here is derived from an EMBL/GenBank/DDBJ whole genome shotgun (WGS) entry which is preliminary data.</text>
</comment>
<feature type="domain" description="DUF6305" evidence="1">
    <location>
        <begin position="27"/>
        <end position="187"/>
    </location>
</feature>